<evidence type="ECO:0000256" key="4">
    <source>
        <dbReference type="ARBA" id="ARBA00023306"/>
    </source>
</evidence>
<dbReference type="Pfam" id="PF09759">
    <property type="entry name" value="Atx10homo_assoc"/>
    <property type="match status" value="1"/>
</dbReference>
<dbReference type="GO" id="GO:0051301">
    <property type="term" value="P:cell division"/>
    <property type="evidence" value="ECO:0007669"/>
    <property type="project" value="UniProtKB-KW"/>
</dbReference>
<dbReference type="PANTHER" id="PTHR13255">
    <property type="entry name" value="ATAXIN-10"/>
    <property type="match status" value="1"/>
</dbReference>
<feature type="domain" description="Ataxin-10" evidence="6">
    <location>
        <begin position="401"/>
        <end position="502"/>
    </location>
</feature>
<dbReference type="SUPFAM" id="SSF48371">
    <property type="entry name" value="ARM repeat"/>
    <property type="match status" value="2"/>
</dbReference>
<keyword evidence="3" id="KW-0132">Cell division</keyword>
<dbReference type="WBParaSite" id="PgR010_g164_t05">
    <property type="protein sequence ID" value="PgR010_g164_t05"/>
    <property type="gene ID" value="PgR010_g164"/>
</dbReference>
<dbReference type="InterPro" id="IPR011989">
    <property type="entry name" value="ARM-like"/>
</dbReference>
<dbReference type="Proteomes" id="UP000887569">
    <property type="component" value="Unplaced"/>
</dbReference>
<comment type="similarity">
    <text evidence="1">Belongs to the ataxin-10 family.</text>
</comment>
<evidence type="ECO:0000313" key="7">
    <source>
        <dbReference type="Proteomes" id="UP000887569"/>
    </source>
</evidence>
<name>A0A915ALS5_PARUN</name>
<evidence type="ECO:0000256" key="2">
    <source>
        <dbReference type="ARBA" id="ARBA00018804"/>
    </source>
</evidence>
<evidence type="ECO:0000256" key="5">
    <source>
        <dbReference type="ARBA" id="ARBA00045173"/>
    </source>
</evidence>
<dbReference type="AlphaFoldDB" id="A0A915ALS5"/>
<dbReference type="Gene3D" id="1.25.10.10">
    <property type="entry name" value="Leucine-rich Repeat Variant"/>
    <property type="match status" value="1"/>
</dbReference>
<dbReference type="GO" id="GO:0005829">
    <property type="term" value="C:cytosol"/>
    <property type="evidence" value="ECO:0007669"/>
    <property type="project" value="TreeGrafter"/>
</dbReference>
<accession>A0A915ALS5</accession>
<dbReference type="WBParaSite" id="PgR010_g164_t04">
    <property type="protein sequence ID" value="PgR010_g164_t04"/>
    <property type="gene ID" value="PgR010_g164"/>
</dbReference>
<dbReference type="InterPro" id="IPR051374">
    <property type="entry name" value="Ataxin-10/CTR86_families"/>
</dbReference>
<evidence type="ECO:0000313" key="9">
    <source>
        <dbReference type="WBParaSite" id="PgR010_g164_t05"/>
    </source>
</evidence>
<dbReference type="InterPro" id="IPR019156">
    <property type="entry name" value="Ataxin-10_domain"/>
</dbReference>
<evidence type="ECO:0000256" key="3">
    <source>
        <dbReference type="ARBA" id="ARBA00022618"/>
    </source>
</evidence>
<evidence type="ECO:0000313" key="8">
    <source>
        <dbReference type="WBParaSite" id="PgR010_g164_t04"/>
    </source>
</evidence>
<comment type="function">
    <text evidence="5">May play a role in the regulation of cytokinesis. May play a role in signaling by stimulating protein glycosylation. Induces neuritogenesis by activating the Ras-MAP kinase pathway and is necessary for the survival of cerebellar neurons. Does not appear to play a major role in ciliogenesis.</text>
</comment>
<evidence type="ECO:0000256" key="1">
    <source>
        <dbReference type="ARBA" id="ARBA00008384"/>
    </source>
</evidence>
<organism evidence="7 9">
    <name type="scientific">Parascaris univalens</name>
    <name type="common">Nematode worm</name>
    <dbReference type="NCBI Taxonomy" id="6257"/>
    <lineage>
        <taxon>Eukaryota</taxon>
        <taxon>Metazoa</taxon>
        <taxon>Ecdysozoa</taxon>
        <taxon>Nematoda</taxon>
        <taxon>Chromadorea</taxon>
        <taxon>Rhabditida</taxon>
        <taxon>Spirurina</taxon>
        <taxon>Ascaridomorpha</taxon>
        <taxon>Ascaridoidea</taxon>
        <taxon>Ascarididae</taxon>
        <taxon>Parascaris</taxon>
    </lineage>
</organism>
<keyword evidence="7" id="KW-1185">Reference proteome</keyword>
<reference evidence="8 9" key="1">
    <citation type="submission" date="2022-11" db="UniProtKB">
        <authorList>
            <consortium name="WormBaseParasite"/>
        </authorList>
    </citation>
    <scope>IDENTIFICATION</scope>
</reference>
<protein>
    <recommendedName>
        <fullName evidence="2">Ataxin-10</fullName>
    </recommendedName>
</protein>
<dbReference type="InterPro" id="IPR016024">
    <property type="entry name" value="ARM-type_fold"/>
</dbReference>
<sequence length="506" mass="57178">RLCFLFENTVYDVFIVYEPGCLQRIVKRLVTGVFSLRRTTMDEESTQTFDALFVHRTLDPVVLTAFRRYCATDESSASYLDSLKEESLTPFIHAIFEAVLKGFDERVTPSELTDDEKRFRRLALQCFVNAANRSRRLRECVDAEYVPLFRAMLRLDAVRNEVLACLVAVARPLHKKAALCSEYSSLLNDVTLLWNHPSATSTQRSWISALISIHLEEDYAFLAECFADMDGRAFSELLVVVEALLDHSETGQCVQIHSNNAQFCIDLLERMEYEIGKLELPSSSTNDAISREKTLKFSAVERLSNLISIVSSLSLRRPQFDALLHCETTATAIVTRSLEAVIDYEIVKENADAAIHIPKAPDRPVLPKRTRREAIKVPFVKNLSELLRCNVVDEEQIAELKCACVRALGNLCCESPSNQRIVGKHDGVILLLHCARRLDTDSPFLMQWAIAALRHVCMGCPENQQRLAGIEQCPSAIVDRDRLLMQLGLKAVIEENSGKIRLERIS</sequence>
<keyword evidence="4" id="KW-0131">Cell cycle</keyword>
<dbReference type="PANTHER" id="PTHR13255:SF0">
    <property type="entry name" value="ATAXIN-10"/>
    <property type="match status" value="1"/>
</dbReference>
<evidence type="ECO:0000259" key="6">
    <source>
        <dbReference type="Pfam" id="PF09759"/>
    </source>
</evidence>
<proteinExistence type="inferred from homology"/>